<feature type="compositionally biased region" description="Acidic residues" evidence="1">
    <location>
        <begin position="29"/>
        <end position="47"/>
    </location>
</feature>
<accession>A0A7R8ZJA4</accession>
<proteinExistence type="predicted"/>
<organism evidence="2">
    <name type="scientific">Cyprideis torosa</name>
    <dbReference type="NCBI Taxonomy" id="163714"/>
    <lineage>
        <taxon>Eukaryota</taxon>
        <taxon>Metazoa</taxon>
        <taxon>Ecdysozoa</taxon>
        <taxon>Arthropoda</taxon>
        <taxon>Crustacea</taxon>
        <taxon>Oligostraca</taxon>
        <taxon>Ostracoda</taxon>
        <taxon>Podocopa</taxon>
        <taxon>Podocopida</taxon>
        <taxon>Cytherocopina</taxon>
        <taxon>Cytheroidea</taxon>
        <taxon>Cytherideidae</taxon>
        <taxon>Cyprideis</taxon>
    </lineage>
</organism>
<gene>
    <name evidence="2" type="ORF">CTOB1V02_LOCUS325</name>
</gene>
<protein>
    <submittedName>
        <fullName evidence="2">Uncharacterized protein</fullName>
    </submittedName>
</protein>
<evidence type="ECO:0000313" key="2">
    <source>
        <dbReference type="EMBL" id="CAD7222313.1"/>
    </source>
</evidence>
<name>A0A7R8ZJA4_9CRUS</name>
<sequence>MSRIWKRAIDISTAADAVTKADDSGSGAAEEEEEPEYEAEEDEEEGSASEAALVGPTITEPLVELPGAPEVDEIKQLFRILPTTLEEVLALQSRLHAAINQEVREAVEKHVENIALVRQSLDTLMTVIHGQFSSYDDGEL</sequence>
<feature type="region of interest" description="Disordered" evidence="1">
    <location>
        <begin position="16"/>
        <end position="51"/>
    </location>
</feature>
<evidence type="ECO:0000256" key="1">
    <source>
        <dbReference type="SAM" id="MobiDB-lite"/>
    </source>
</evidence>
<dbReference type="EMBL" id="OB660045">
    <property type="protein sequence ID" value="CAD7222313.1"/>
    <property type="molecule type" value="Genomic_DNA"/>
</dbReference>
<dbReference type="AlphaFoldDB" id="A0A7R8ZJA4"/>
<reference evidence="2" key="1">
    <citation type="submission" date="2020-11" db="EMBL/GenBank/DDBJ databases">
        <authorList>
            <person name="Tran Van P."/>
        </authorList>
    </citation>
    <scope>NUCLEOTIDE SEQUENCE</scope>
</reference>